<dbReference type="STRING" id="637679.GCA_001550055_00744"/>
<keyword evidence="1" id="KW-0472">Membrane</keyword>
<evidence type="ECO:0000313" key="3">
    <source>
        <dbReference type="Proteomes" id="UP000183685"/>
    </source>
</evidence>
<feature type="transmembrane region" description="Helical" evidence="1">
    <location>
        <begin position="154"/>
        <end position="179"/>
    </location>
</feature>
<organism evidence="2 3">
    <name type="scientific">Kordiimonas lacus</name>
    <dbReference type="NCBI Taxonomy" id="637679"/>
    <lineage>
        <taxon>Bacteria</taxon>
        <taxon>Pseudomonadati</taxon>
        <taxon>Pseudomonadota</taxon>
        <taxon>Alphaproteobacteria</taxon>
        <taxon>Kordiimonadales</taxon>
        <taxon>Kordiimonadaceae</taxon>
        <taxon>Kordiimonas</taxon>
    </lineage>
</organism>
<dbReference type="Proteomes" id="UP000183685">
    <property type="component" value="Unassembled WGS sequence"/>
</dbReference>
<evidence type="ECO:0000313" key="2">
    <source>
        <dbReference type="EMBL" id="SDD24994.1"/>
    </source>
</evidence>
<dbReference type="EMBL" id="FNAK01000001">
    <property type="protein sequence ID" value="SDD24994.1"/>
    <property type="molecule type" value="Genomic_DNA"/>
</dbReference>
<dbReference type="AlphaFoldDB" id="A0A1G6T7Y9"/>
<keyword evidence="3" id="KW-1185">Reference proteome</keyword>
<gene>
    <name evidence="2" type="ORF">SAMN04488071_0144</name>
</gene>
<reference evidence="2 3" key="1">
    <citation type="submission" date="2016-10" db="EMBL/GenBank/DDBJ databases">
        <authorList>
            <person name="de Groot N.N."/>
        </authorList>
    </citation>
    <scope>NUCLEOTIDE SEQUENCE [LARGE SCALE GENOMIC DNA]</scope>
    <source>
        <strain evidence="2 3">CGMCC 1.9109</strain>
    </source>
</reference>
<evidence type="ECO:0000256" key="1">
    <source>
        <dbReference type="SAM" id="Phobius"/>
    </source>
</evidence>
<sequence length="180" mass="19084">MPQDTGAQAAQADDAVSRVLRSNADDFEKKDVMTMAICGFIIACLSLFWAWLFYFTVDEGQVLGLMQLVHALVMAGLAVFTIKQVKLAGTMLFALVAAALASNFISGLFAEQVSYLGLGITLVVALFVLGKMYPGLGSLKVLADKAEHSGSTNVVTMVLAGIAGLLILEMAYLTVMVILA</sequence>
<keyword evidence="1" id="KW-1133">Transmembrane helix</keyword>
<feature type="transmembrane region" description="Helical" evidence="1">
    <location>
        <begin position="115"/>
        <end position="133"/>
    </location>
</feature>
<keyword evidence="1" id="KW-0812">Transmembrane</keyword>
<proteinExistence type="predicted"/>
<protein>
    <submittedName>
        <fullName evidence="2">Uncharacterized protein</fullName>
    </submittedName>
</protein>
<accession>A0A1G6T7Y9</accession>
<dbReference type="RefSeq" id="WP_068308957.1">
    <property type="nucleotide sequence ID" value="NZ_FNAK01000001.1"/>
</dbReference>
<name>A0A1G6T7Y9_9PROT</name>
<feature type="transmembrane region" description="Helical" evidence="1">
    <location>
        <begin position="87"/>
        <end position="109"/>
    </location>
</feature>
<feature type="transmembrane region" description="Helical" evidence="1">
    <location>
        <begin position="60"/>
        <end position="80"/>
    </location>
</feature>
<feature type="transmembrane region" description="Helical" evidence="1">
    <location>
        <begin position="32"/>
        <end position="54"/>
    </location>
</feature>